<name>A0ABD4YW67_9BURK</name>
<dbReference type="AlphaFoldDB" id="A0ABD4YW67"/>
<dbReference type="PANTHER" id="PTHR11019">
    <property type="entry name" value="HTH-TYPE TRANSCRIPTIONAL REGULATOR NIMR"/>
    <property type="match status" value="1"/>
</dbReference>
<dbReference type="SUPFAM" id="SSF51182">
    <property type="entry name" value="RmlC-like cupins"/>
    <property type="match status" value="1"/>
</dbReference>
<keyword evidence="4" id="KW-0804">Transcription</keyword>
<dbReference type="InterPro" id="IPR018062">
    <property type="entry name" value="HTH_AraC-typ_CS"/>
</dbReference>
<organism evidence="6 7">
    <name type="scientific">Achromobacter mucicolens</name>
    <dbReference type="NCBI Taxonomy" id="1389922"/>
    <lineage>
        <taxon>Bacteria</taxon>
        <taxon>Pseudomonadati</taxon>
        <taxon>Pseudomonadota</taxon>
        <taxon>Betaproteobacteria</taxon>
        <taxon>Burkholderiales</taxon>
        <taxon>Alcaligenaceae</taxon>
        <taxon>Achromobacter</taxon>
    </lineage>
</organism>
<dbReference type="Gene3D" id="2.60.120.10">
    <property type="entry name" value="Jelly Rolls"/>
    <property type="match status" value="1"/>
</dbReference>
<dbReference type="PROSITE" id="PS00041">
    <property type="entry name" value="HTH_ARAC_FAMILY_1"/>
    <property type="match status" value="1"/>
</dbReference>
<dbReference type="Pfam" id="PF07883">
    <property type="entry name" value="Cupin_2"/>
    <property type="match status" value="1"/>
</dbReference>
<dbReference type="FunFam" id="1.10.10.60:FF:000132">
    <property type="entry name" value="AraC family transcriptional regulator"/>
    <property type="match status" value="1"/>
</dbReference>
<dbReference type="PROSITE" id="PS01124">
    <property type="entry name" value="HTH_ARAC_FAMILY_2"/>
    <property type="match status" value="1"/>
</dbReference>
<dbReference type="GO" id="GO:0003677">
    <property type="term" value="F:DNA binding"/>
    <property type="evidence" value="ECO:0007669"/>
    <property type="project" value="UniProtKB-KW"/>
</dbReference>
<dbReference type="InterPro" id="IPR009057">
    <property type="entry name" value="Homeodomain-like_sf"/>
</dbReference>
<keyword evidence="3" id="KW-0238">DNA-binding</keyword>
<reference evidence="6 7" key="1">
    <citation type="submission" date="2022-09" db="EMBL/GenBank/DDBJ databases">
        <title>Intensive care unit water sources are persistently colonized with multi-drug resistant bacteria and are the site of extensive horizontal gene transfer of antibiotic resistance genes.</title>
        <authorList>
            <person name="Diorio-Toth L."/>
        </authorList>
    </citation>
    <scope>NUCLEOTIDE SEQUENCE [LARGE SCALE GENOMIC DNA]</scope>
    <source>
        <strain evidence="6 7">GD03967</strain>
    </source>
</reference>
<dbReference type="PANTHER" id="PTHR11019:SF159">
    <property type="entry name" value="TRANSCRIPTIONAL REGULATOR-RELATED"/>
    <property type="match status" value="1"/>
</dbReference>
<gene>
    <name evidence="6" type="ORF">N5C72_16700</name>
</gene>
<dbReference type="EMBL" id="JAOBZK010000022">
    <property type="protein sequence ID" value="MDH1179722.1"/>
    <property type="molecule type" value="Genomic_DNA"/>
</dbReference>
<dbReference type="Proteomes" id="UP001158644">
    <property type="component" value="Unassembled WGS sequence"/>
</dbReference>
<dbReference type="RefSeq" id="WP_279991400.1">
    <property type="nucleotide sequence ID" value="NZ_JAOBZK010000022.1"/>
</dbReference>
<evidence type="ECO:0000256" key="1">
    <source>
        <dbReference type="ARBA" id="ARBA00022491"/>
    </source>
</evidence>
<dbReference type="InterPro" id="IPR011051">
    <property type="entry name" value="RmlC_Cupin_sf"/>
</dbReference>
<evidence type="ECO:0000256" key="2">
    <source>
        <dbReference type="ARBA" id="ARBA00023015"/>
    </source>
</evidence>
<dbReference type="CDD" id="cd06124">
    <property type="entry name" value="cupin_NimR-like_N"/>
    <property type="match status" value="1"/>
</dbReference>
<keyword evidence="1" id="KW-0678">Repressor</keyword>
<dbReference type="InterPro" id="IPR013096">
    <property type="entry name" value="Cupin_2"/>
</dbReference>
<dbReference type="Gene3D" id="1.10.10.60">
    <property type="entry name" value="Homeodomain-like"/>
    <property type="match status" value="2"/>
</dbReference>
<dbReference type="Pfam" id="PF12833">
    <property type="entry name" value="HTH_18"/>
    <property type="match status" value="1"/>
</dbReference>
<protein>
    <submittedName>
        <fullName evidence="6">Helix-turn-helix transcriptional regulator</fullName>
    </submittedName>
</protein>
<proteinExistence type="predicted"/>
<evidence type="ECO:0000259" key="5">
    <source>
        <dbReference type="PROSITE" id="PS01124"/>
    </source>
</evidence>
<dbReference type="SMART" id="SM00342">
    <property type="entry name" value="HTH_ARAC"/>
    <property type="match status" value="1"/>
</dbReference>
<evidence type="ECO:0000256" key="4">
    <source>
        <dbReference type="ARBA" id="ARBA00023163"/>
    </source>
</evidence>
<feature type="domain" description="HTH araC/xylS-type" evidence="5">
    <location>
        <begin position="177"/>
        <end position="254"/>
    </location>
</feature>
<evidence type="ECO:0000313" key="7">
    <source>
        <dbReference type="Proteomes" id="UP001158644"/>
    </source>
</evidence>
<accession>A0ABD4YW67</accession>
<evidence type="ECO:0000256" key="3">
    <source>
        <dbReference type="ARBA" id="ARBA00023125"/>
    </source>
</evidence>
<keyword evidence="2" id="KW-0805">Transcription regulation</keyword>
<evidence type="ECO:0000313" key="6">
    <source>
        <dbReference type="EMBL" id="MDH1179722.1"/>
    </source>
</evidence>
<comment type="caution">
    <text evidence="6">The sequence shown here is derived from an EMBL/GenBank/DDBJ whole genome shotgun (WGS) entry which is preliminary data.</text>
</comment>
<dbReference type="GO" id="GO:0006355">
    <property type="term" value="P:regulation of DNA-templated transcription"/>
    <property type="evidence" value="ECO:0007669"/>
    <property type="project" value="UniProtKB-ARBA"/>
</dbReference>
<dbReference type="InterPro" id="IPR014710">
    <property type="entry name" value="RmlC-like_jellyroll"/>
</dbReference>
<dbReference type="SUPFAM" id="SSF46689">
    <property type="entry name" value="Homeodomain-like"/>
    <property type="match status" value="1"/>
</dbReference>
<dbReference type="InterPro" id="IPR018060">
    <property type="entry name" value="HTH_AraC"/>
</dbReference>
<sequence length="265" mass="29340">MRNTHIDRYDNLDRPVVAIGNDYPPGGLLPAHAHRRAQLLYGATGVMHVVTRDGNWVVPPQRAVWIPAGVTHQVRMLGVSTRSAYIEPGAARADRTVCEVIEVSALMRELLLEAVDMPAAYDPRGRDGALAALLLHEIERAAVLPLHIPLPRDRRLAPLCRAFIAAPDARMPPQAWADRLHVSLRTFSRVFRQHTGMSYLAWRQRACVVLALARLAEGDPVTAIALDFGYQSPAAFSTMFRRVLGHPPTAYLRQVPAAGRAPLRR</sequence>